<dbReference type="EMBL" id="MVJN01000003">
    <property type="protein sequence ID" value="RAP37597.1"/>
    <property type="molecule type" value="Genomic_DNA"/>
</dbReference>
<dbReference type="Proteomes" id="UP000249458">
    <property type="component" value="Unassembled WGS sequence"/>
</dbReference>
<dbReference type="Pfam" id="PF23023">
    <property type="entry name" value="Anti-Pycsar_Apyc1"/>
    <property type="match status" value="1"/>
</dbReference>
<gene>
    <name evidence="2" type="ORF">B1207_05340</name>
</gene>
<dbReference type="SUPFAM" id="SSF56281">
    <property type="entry name" value="Metallo-hydrolase/oxidoreductase"/>
    <property type="match status" value="1"/>
</dbReference>
<evidence type="ECO:0000313" key="2">
    <source>
        <dbReference type="EMBL" id="RAP37597.1"/>
    </source>
</evidence>
<feature type="domain" description="Metallo-beta-lactamase" evidence="1">
    <location>
        <begin position="21"/>
        <end position="229"/>
    </location>
</feature>
<accession>A0A364LLI8</accession>
<reference evidence="2 3" key="1">
    <citation type="submission" date="2017-02" db="EMBL/GenBank/DDBJ databases">
        <title>Legionella quilivanii strain from human: case report and whole genome sequencing analysis.</title>
        <authorList>
            <person name="Lalancette C."/>
            <person name="Leduc J.-M."/>
            <person name="Levesque S."/>
            <person name="Fournier E."/>
            <person name="Saoud J."/>
            <person name="Faucher S.P."/>
            <person name="Bernard K."/>
            <person name="Martineau C."/>
            <person name="Longtin J."/>
        </authorList>
    </citation>
    <scope>NUCLEOTIDE SEQUENCE [LARGE SCALE GENOMIC DNA]</scope>
    <source>
        <strain evidence="2 3">ID143958</strain>
    </source>
</reference>
<evidence type="ECO:0000313" key="3">
    <source>
        <dbReference type="Proteomes" id="UP000249458"/>
    </source>
</evidence>
<dbReference type="PANTHER" id="PTHR42663">
    <property type="entry name" value="HYDROLASE C777.06C-RELATED-RELATED"/>
    <property type="match status" value="1"/>
</dbReference>
<comment type="caution">
    <text evidence="2">The sequence shown here is derived from an EMBL/GenBank/DDBJ whole genome shotgun (WGS) entry which is preliminary data.</text>
</comment>
<organism evidence="2 3">
    <name type="scientific">Legionella quinlivanii</name>
    <dbReference type="NCBI Taxonomy" id="45073"/>
    <lineage>
        <taxon>Bacteria</taxon>
        <taxon>Pseudomonadati</taxon>
        <taxon>Pseudomonadota</taxon>
        <taxon>Gammaproteobacteria</taxon>
        <taxon>Legionellales</taxon>
        <taxon>Legionellaceae</taxon>
        <taxon>Legionella</taxon>
    </lineage>
</organism>
<sequence>MSLKMTFLGTGSAFTVGSNNFQSNVLLQLNGESLLIDAGSDVRFALYDLKIDYHDIRSVYISHLHSDHIGGLEWFALSTFFDARYQGKPNLFVSDSVVGDLWSKSLAGGLSTLPNQRASLQTYFNVHSINKYGTFVWEGITFKLIQMIHVFNDYSLMPCFGLMFEYNSKKIFFTADTQYVPDQMMLFYKEADVIFHDCETQNFPSGVHAHYKELVTIPPELKKKIWLYHYNPGQLPDAKKDGFLGFVARGQSFIF</sequence>
<dbReference type="RefSeq" id="WP_112218954.1">
    <property type="nucleotide sequence ID" value="NZ_MVJN01000003.1"/>
</dbReference>
<proteinExistence type="predicted"/>
<name>A0A364LLI8_9GAMM</name>
<dbReference type="GO" id="GO:0046872">
    <property type="term" value="F:metal ion binding"/>
    <property type="evidence" value="ECO:0007669"/>
    <property type="project" value="UniProtKB-KW"/>
</dbReference>
<evidence type="ECO:0000259" key="1">
    <source>
        <dbReference type="SMART" id="SM00849"/>
    </source>
</evidence>
<dbReference type="SMART" id="SM00849">
    <property type="entry name" value="Lactamase_B"/>
    <property type="match status" value="1"/>
</dbReference>
<dbReference type="Gene3D" id="3.60.15.10">
    <property type="entry name" value="Ribonuclease Z/Hydroxyacylglutathione hydrolase-like"/>
    <property type="match status" value="1"/>
</dbReference>
<dbReference type="PANTHER" id="PTHR42663:SF6">
    <property type="entry name" value="HYDROLASE C777.06C-RELATED"/>
    <property type="match status" value="1"/>
</dbReference>
<dbReference type="InterPro" id="IPR036866">
    <property type="entry name" value="RibonucZ/Hydroxyglut_hydro"/>
</dbReference>
<dbReference type="GO" id="GO:0016787">
    <property type="term" value="F:hydrolase activity"/>
    <property type="evidence" value="ECO:0007669"/>
    <property type="project" value="UniProtKB-KW"/>
</dbReference>
<dbReference type="AlphaFoldDB" id="A0A364LLI8"/>
<keyword evidence="2" id="KW-0378">Hydrolase</keyword>
<protein>
    <submittedName>
        <fullName evidence="2">MBL fold hydrolase</fullName>
    </submittedName>
</protein>
<dbReference type="InterPro" id="IPR001279">
    <property type="entry name" value="Metallo-B-lactamas"/>
</dbReference>